<evidence type="ECO:0000259" key="13">
    <source>
        <dbReference type="PROSITE" id="PS51163"/>
    </source>
</evidence>
<gene>
    <name evidence="14" type="ORF">NLO413_0048</name>
</gene>
<keyword evidence="4" id="KW-0963">Cytoplasm</keyword>
<protein>
    <recommendedName>
        <fullName evidence="10">L-threonylcarbamoyladenylate synthase</fullName>
        <ecNumber evidence="3">2.7.7.87</ecNumber>
    </recommendedName>
    <alternativeName>
        <fullName evidence="10">L-threonylcarbamoyladenylate synthase</fullName>
    </alternativeName>
</protein>
<dbReference type="InterPro" id="IPR050156">
    <property type="entry name" value="TC-AMP_synthase_SUA5"/>
</dbReference>
<dbReference type="GO" id="GO:0003725">
    <property type="term" value="F:double-stranded RNA binding"/>
    <property type="evidence" value="ECO:0007669"/>
    <property type="project" value="InterPro"/>
</dbReference>
<feature type="transmembrane region" description="Helical" evidence="12">
    <location>
        <begin position="12"/>
        <end position="31"/>
    </location>
</feature>
<keyword evidence="7" id="KW-0548">Nucleotidyltransferase</keyword>
<dbReference type="STRING" id="1359163.NLO413_0048"/>
<sequence>MLTLRPKTTIYTSLHTIYLICFASYILKVFFDTINNFIIMNTLIVIYTVFYKQAYTIITSSMILQVVNLLKKNEIVCFPTDTVYALACSAQSEAAINKIYHIKNRPSNKPISLLMQDIKQVNMFSRLEEQNLKIIQHLPPGKVTFVLPIHNHHYLPKSFFKNTIGIRIPTHPITLAILHSIGTPIIATSVNTAGAHSVSKASNIPDAIKKNISIIVKDDTLVSGLESTVIDLTSYKILRQGIVSDQEIYNIFQSVL</sequence>
<keyword evidence="12" id="KW-0472">Membrane</keyword>
<comment type="catalytic activity">
    <reaction evidence="11">
        <text>L-threonine + hydrogencarbonate + ATP = L-threonylcarbamoyladenylate + diphosphate + H2O</text>
        <dbReference type="Rhea" id="RHEA:36407"/>
        <dbReference type="ChEBI" id="CHEBI:15377"/>
        <dbReference type="ChEBI" id="CHEBI:17544"/>
        <dbReference type="ChEBI" id="CHEBI:30616"/>
        <dbReference type="ChEBI" id="CHEBI:33019"/>
        <dbReference type="ChEBI" id="CHEBI:57926"/>
        <dbReference type="ChEBI" id="CHEBI:73682"/>
        <dbReference type="EC" id="2.7.7.87"/>
    </reaction>
</comment>
<evidence type="ECO:0000256" key="9">
    <source>
        <dbReference type="ARBA" id="ARBA00022840"/>
    </source>
</evidence>
<keyword evidence="15" id="KW-1185">Reference proteome</keyword>
<dbReference type="EC" id="2.7.7.87" evidence="3"/>
<dbReference type="Gene3D" id="3.90.870.10">
    <property type="entry name" value="DHBP synthase"/>
    <property type="match status" value="1"/>
</dbReference>
<comment type="caution">
    <text evidence="14">The sequence shown here is derived from an EMBL/GenBank/DDBJ whole genome shotgun (WGS) entry which is preliminary data.</text>
</comment>
<keyword evidence="9" id="KW-0067">ATP-binding</keyword>
<accession>A0A0F3NLW6</accession>
<evidence type="ECO:0000256" key="5">
    <source>
        <dbReference type="ARBA" id="ARBA00022679"/>
    </source>
</evidence>
<evidence type="ECO:0000313" key="14">
    <source>
        <dbReference type="EMBL" id="KJV68687.1"/>
    </source>
</evidence>
<comment type="similarity">
    <text evidence="2">Belongs to the SUA5 family.</text>
</comment>
<dbReference type="GO" id="GO:0061710">
    <property type="term" value="F:L-threonylcarbamoyladenylate synthase"/>
    <property type="evidence" value="ECO:0007669"/>
    <property type="project" value="UniProtKB-EC"/>
</dbReference>
<dbReference type="PROSITE" id="PS51163">
    <property type="entry name" value="YRDC"/>
    <property type="match status" value="1"/>
</dbReference>
<keyword evidence="12" id="KW-0812">Transmembrane</keyword>
<reference evidence="14 15" key="1">
    <citation type="submission" date="2015-02" db="EMBL/GenBank/DDBJ databases">
        <title>Genome Sequencing of Rickettsiales.</title>
        <authorList>
            <person name="Daugherty S.C."/>
            <person name="Su Q."/>
            <person name="Abolude K."/>
            <person name="Beier-Sexton M."/>
            <person name="Carlyon J.A."/>
            <person name="Carter R."/>
            <person name="Day N.P."/>
            <person name="Dumler S.J."/>
            <person name="Dyachenko V."/>
            <person name="Godinez A."/>
            <person name="Kurtti T.J."/>
            <person name="Lichay M."/>
            <person name="Mullins K.E."/>
            <person name="Ott S."/>
            <person name="Pappas-Brown V."/>
            <person name="Paris D.H."/>
            <person name="Patel P."/>
            <person name="Richards A.L."/>
            <person name="Sadzewicz L."/>
            <person name="Sears K."/>
            <person name="Seidman D."/>
            <person name="Sengamalay N."/>
            <person name="Stenos J."/>
            <person name="Tallon L.J."/>
            <person name="Vincent G."/>
            <person name="Fraser C.M."/>
            <person name="Munderloh U."/>
            <person name="Dunning-Hotopp J.C."/>
        </authorList>
    </citation>
    <scope>NUCLEOTIDE SEQUENCE [LARGE SCALE GENOMIC DNA]</scope>
    <source>
        <strain evidence="14 15">RAC413</strain>
    </source>
</reference>
<dbReference type="EMBL" id="LANX01000001">
    <property type="protein sequence ID" value="KJV68687.1"/>
    <property type="molecule type" value="Genomic_DNA"/>
</dbReference>
<dbReference type="PANTHER" id="PTHR17490">
    <property type="entry name" value="SUA5"/>
    <property type="match status" value="1"/>
</dbReference>
<dbReference type="Proteomes" id="UP000033562">
    <property type="component" value="Unassembled WGS sequence"/>
</dbReference>
<keyword evidence="12" id="KW-1133">Transmembrane helix</keyword>
<evidence type="ECO:0000256" key="1">
    <source>
        <dbReference type="ARBA" id="ARBA00004496"/>
    </source>
</evidence>
<feature type="transmembrane region" description="Helical" evidence="12">
    <location>
        <begin position="37"/>
        <end position="55"/>
    </location>
</feature>
<feature type="domain" description="YrdC-like" evidence="13">
    <location>
        <begin position="60"/>
        <end position="243"/>
    </location>
</feature>
<dbReference type="GO" id="GO:0000049">
    <property type="term" value="F:tRNA binding"/>
    <property type="evidence" value="ECO:0007669"/>
    <property type="project" value="TreeGrafter"/>
</dbReference>
<organism evidence="14 15">
    <name type="scientific">Candidatus Neoehrlichia procyonis str. RAC413</name>
    <dbReference type="NCBI Taxonomy" id="1359163"/>
    <lineage>
        <taxon>Bacteria</taxon>
        <taxon>Pseudomonadati</taxon>
        <taxon>Pseudomonadota</taxon>
        <taxon>Alphaproteobacteria</taxon>
        <taxon>Rickettsiales</taxon>
        <taxon>Anaplasmataceae</taxon>
        <taxon>Candidatus Neoehrlichia</taxon>
    </lineage>
</organism>
<dbReference type="PATRIC" id="fig|1359163.3.peg.46"/>
<keyword evidence="5" id="KW-0808">Transferase</keyword>
<comment type="subcellular location">
    <subcellularLocation>
        <location evidence="1">Cytoplasm</location>
    </subcellularLocation>
</comment>
<evidence type="ECO:0000313" key="15">
    <source>
        <dbReference type="Proteomes" id="UP000033562"/>
    </source>
</evidence>
<dbReference type="PANTHER" id="PTHR17490:SF16">
    <property type="entry name" value="THREONYLCARBAMOYL-AMP SYNTHASE"/>
    <property type="match status" value="1"/>
</dbReference>
<evidence type="ECO:0000256" key="7">
    <source>
        <dbReference type="ARBA" id="ARBA00022695"/>
    </source>
</evidence>
<dbReference type="GO" id="GO:0008033">
    <property type="term" value="P:tRNA processing"/>
    <property type="evidence" value="ECO:0007669"/>
    <property type="project" value="UniProtKB-KW"/>
</dbReference>
<dbReference type="SUPFAM" id="SSF55821">
    <property type="entry name" value="YrdC/RibB"/>
    <property type="match status" value="1"/>
</dbReference>
<evidence type="ECO:0000256" key="6">
    <source>
        <dbReference type="ARBA" id="ARBA00022694"/>
    </source>
</evidence>
<proteinExistence type="inferred from homology"/>
<dbReference type="GO" id="GO:0005524">
    <property type="term" value="F:ATP binding"/>
    <property type="evidence" value="ECO:0007669"/>
    <property type="project" value="UniProtKB-KW"/>
</dbReference>
<evidence type="ECO:0000256" key="8">
    <source>
        <dbReference type="ARBA" id="ARBA00022741"/>
    </source>
</evidence>
<dbReference type="Pfam" id="PF01300">
    <property type="entry name" value="Sua5_yciO_yrdC"/>
    <property type="match status" value="1"/>
</dbReference>
<name>A0A0F3NLW6_9RICK</name>
<dbReference type="NCBIfam" id="TIGR00057">
    <property type="entry name" value="L-threonylcarbamoyladenylate synthase"/>
    <property type="match status" value="1"/>
</dbReference>
<keyword evidence="8" id="KW-0547">Nucleotide-binding</keyword>
<evidence type="ECO:0000256" key="2">
    <source>
        <dbReference type="ARBA" id="ARBA00007663"/>
    </source>
</evidence>
<evidence type="ECO:0000256" key="11">
    <source>
        <dbReference type="ARBA" id="ARBA00048366"/>
    </source>
</evidence>
<evidence type="ECO:0000256" key="3">
    <source>
        <dbReference type="ARBA" id="ARBA00012584"/>
    </source>
</evidence>
<evidence type="ECO:0000256" key="4">
    <source>
        <dbReference type="ARBA" id="ARBA00022490"/>
    </source>
</evidence>
<dbReference type="GO" id="GO:0005737">
    <property type="term" value="C:cytoplasm"/>
    <property type="evidence" value="ECO:0007669"/>
    <property type="project" value="UniProtKB-SubCell"/>
</dbReference>
<evidence type="ECO:0000256" key="12">
    <source>
        <dbReference type="SAM" id="Phobius"/>
    </source>
</evidence>
<dbReference type="AlphaFoldDB" id="A0A0F3NLW6"/>
<dbReference type="InterPro" id="IPR006070">
    <property type="entry name" value="Sua5-like_dom"/>
</dbReference>
<evidence type="ECO:0000256" key="10">
    <source>
        <dbReference type="ARBA" id="ARBA00029774"/>
    </source>
</evidence>
<dbReference type="InterPro" id="IPR017945">
    <property type="entry name" value="DHBP_synth_RibB-like_a/b_dom"/>
</dbReference>
<keyword evidence="6" id="KW-0819">tRNA processing</keyword>
<dbReference type="GO" id="GO:0006450">
    <property type="term" value="P:regulation of translational fidelity"/>
    <property type="evidence" value="ECO:0007669"/>
    <property type="project" value="TreeGrafter"/>
</dbReference>